<dbReference type="RefSeq" id="WP_084665373.1">
    <property type="nucleotide sequence ID" value="NZ_LT838272.1"/>
</dbReference>
<protein>
    <recommendedName>
        <fullName evidence="3">Core-binding (CB) domain-containing protein</fullName>
    </recommendedName>
</protein>
<organism evidence="1 2">
    <name type="scientific">Thermanaeromonas toyohensis ToBE</name>
    <dbReference type="NCBI Taxonomy" id="698762"/>
    <lineage>
        <taxon>Bacteria</taxon>
        <taxon>Bacillati</taxon>
        <taxon>Bacillota</taxon>
        <taxon>Clostridia</taxon>
        <taxon>Neomoorellales</taxon>
        <taxon>Neomoorellaceae</taxon>
        <taxon>Thermanaeromonas</taxon>
    </lineage>
</organism>
<reference evidence="1 2" key="1">
    <citation type="submission" date="2017-04" db="EMBL/GenBank/DDBJ databases">
        <authorList>
            <person name="Afonso C.L."/>
            <person name="Miller P.J."/>
            <person name="Scott M.A."/>
            <person name="Spackman E."/>
            <person name="Goraichik I."/>
            <person name="Dimitrov K.M."/>
            <person name="Suarez D.L."/>
            <person name="Swayne D.E."/>
        </authorList>
    </citation>
    <scope>NUCLEOTIDE SEQUENCE [LARGE SCALE GENOMIC DNA]</scope>
    <source>
        <strain evidence="1 2">ToBE</strain>
    </source>
</reference>
<evidence type="ECO:0000313" key="2">
    <source>
        <dbReference type="Proteomes" id="UP000192569"/>
    </source>
</evidence>
<dbReference type="OrthoDB" id="2967067at2"/>
<proteinExistence type="predicted"/>
<name>A0A1W1VW99_9FIRM</name>
<keyword evidence="2" id="KW-1185">Reference proteome</keyword>
<dbReference type="AlphaFoldDB" id="A0A1W1VW99"/>
<gene>
    <name evidence="1" type="ORF">SAMN00808754_1770</name>
</gene>
<accession>A0A1W1VW99</accession>
<dbReference type="Proteomes" id="UP000192569">
    <property type="component" value="Chromosome I"/>
</dbReference>
<evidence type="ECO:0000313" key="1">
    <source>
        <dbReference type="EMBL" id="SMB97154.1"/>
    </source>
</evidence>
<sequence>MVDSRVVMFPLPERKPLTRVLDAFLDEREKTLSRRTAAKYGRLVSLWQRYLDHHGYCHLLPVEKVLWKRLRKAGTEITETFGAQLLVRSSVPFLGEYFLRKVGSDLELVEYAGTIVRKLARWLAQEGFVSSRAASLLWDVGNAARRQLVPAFLAQASINIQYDVWYEIPVYRARGELYEILPGILRFRVKNARVEVALPECVTEYCRPGWVFTLRLLPKEHTFGVVGCDNVNIFGWANTP</sequence>
<evidence type="ECO:0008006" key="3">
    <source>
        <dbReference type="Google" id="ProtNLM"/>
    </source>
</evidence>
<dbReference type="EMBL" id="LT838272">
    <property type="protein sequence ID" value="SMB97154.1"/>
    <property type="molecule type" value="Genomic_DNA"/>
</dbReference>